<keyword evidence="2" id="KW-1185">Reference proteome</keyword>
<sequence>MAGESQIMPVDDITYSDQLLEEKARKLTGQDVILDATETIGTDFQTVDPSIPAILVQKTSAGGAVRVTGLGRRLLPDCLDQVYIKDWPSRRDNLNIVQKRSNRMT</sequence>
<dbReference type="AlphaFoldDB" id="A0A8E2ESD1"/>
<proteinExistence type="predicted"/>
<dbReference type="EMBL" id="KV750641">
    <property type="protein sequence ID" value="OCL03991.1"/>
    <property type="molecule type" value="Genomic_DNA"/>
</dbReference>
<reference evidence="1 2" key="1">
    <citation type="journal article" date="2016" name="Nat. Commun.">
        <title>Ectomycorrhizal ecology is imprinted in the genome of the dominant symbiotic fungus Cenococcum geophilum.</title>
        <authorList>
            <consortium name="DOE Joint Genome Institute"/>
            <person name="Peter M."/>
            <person name="Kohler A."/>
            <person name="Ohm R.A."/>
            <person name="Kuo A."/>
            <person name="Krutzmann J."/>
            <person name="Morin E."/>
            <person name="Arend M."/>
            <person name="Barry K.W."/>
            <person name="Binder M."/>
            <person name="Choi C."/>
            <person name="Clum A."/>
            <person name="Copeland A."/>
            <person name="Grisel N."/>
            <person name="Haridas S."/>
            <person name="Kipfer T."/>
            <person name="LaButti K."/>
            <person name="Lindquist E."/>
            <person name="Lipzen A."/>
            <person name="Maire R."/>
            <person name="Meier B."/>
            <person name="Mihaltcheva S."/>
            <person name="Molinier V."/>
            <person name="Murat C."/>
            <person name="Poggeler S."/>
            <person name="Quandt C.A."/>
            <person name="Sperisen C."/>
            <person name="Tritt A."/>
            <person name="Tisserant E."/>
            <person name="Crous P.W."/>
            <person name="Henrissat B."/>
            <person name="Nehls U."/>
            <person name="Egli S."/>
            <person name="Spatafora J.W."/>
            <person name="Grigoriev I.V."/>
            <person name="Martin F.M."/>
        </authorList>
    </citation>
    <scope>NUCLEOTIDE SEQUENCE [LARGE SCALE GENOMIC DNA]</scope>
    <source>
        <strain evidence="1 2">CBS 207.34</strain>
    </source>
</reference>
<gene>
    <name evidence="1" type="ORF">AOQ84DRAFT_367893</name>
</gene>
<accession>A0A8E2ESD1</accession>
<evidence type="ECO:0000313" key="2">
    <source>
        <dbReference type="Proteomes" id="UP000250140"/>
    </source>
</evidence>
<protein>
    <submittedName>
        <fullName evidence="1">Uncharacterized protein</fullName>
    </submittedName>
</protein>
<name>A0A8E2ESD1_9PEZI</name>
<dbReference type="Proteomes" id="UP000250140">
    <property type="component" value="Unassembled WGS sequence"/>
</dbReference>
<evidence type="ECO:0000313" key="1">
    <source>
        <dbReference type="EMBL" id="OCL03991.1"/>
    </source>
</evidence>
<organism evidence="1 2">
    <name type="scientific">Glonium stellatum</name>
    <dbReference type="NCBI Taxonomy" id="574774"/>
    <lineage>
        <taxon>Eukaryota</taxon>
        <taxon>Fungi</taxon>
        <taxon>Dikarya</taxon>
        <taxon>Ascomycota</taxon>
        <taxon>Pezizomycotina</taxon>
        <taxon>Dothideomycetes</taxon>
        <taxon>Pleosporomycetidae</taxon>
        <taxon>Gloniales</taxon>
        <taxon>Gloniaceae</taxon>
        <taxon>Glonium</taxon>
    </lineage>
</organism>